<reference evidence="3" key="2">
    <citation type="journal article" date="2008" name="Nucleic Acids Res.">
        <title>The rice annotation project database (RAP-DB): 2008 update.</title>
        <authorList>
            <consortium name="The rice annotation project (RAP)"/>
        </authorList>
    </citation>
    <scope>GENOME REANNOTATION</scope>
    <source>
        <strain evidence="3">cv. Nipponbare</strain>
    </source>
</reference>
<feature type="compositionally biased region" description="Basic and acidic residues" evidence="1">
    <location>
        <begin position="46"/>
        <end position="77"/>
    </location>
</feature>
<protein>
    <submittedName>
        <fullName evidence="2">Epstein-Barr virus EBNA-1-like</fullName>
    </submittedName>
</protein>
<evidence type="ECO:0000256" key="1">
    <source>
        <dbReference type="SAM" id="MobiDB-lite"/>
    </source>
</evidence>
<dbReference type="EMBL" id="AP007231">
    <property type="protein sequence ID" value="BAD62516.1"/>
    <property type="molecule type" value="Genomic_DNA"/>
</dbReference>
<sequence>MEWRRWEENRGRAPGALKGGNVGLETDLGGQGASWRSALASKSATGRREDDAGGRKRGKGGRERGARPLLLWEKEEGSGGDVAEGGGLCLRPLAACARSGGAEAMTTALTAGRFGAERRHGRQARAEADGGGDRAVGHHGTRARDATGGAAD</sequence>
<dbReference type="Proteomes" id="UP000000763">
    <property type="component" value="Chromosome 6"/>
</dbReference>
<evidence type="ECO:0000313" key="3">
    <source>
        <dbReference type="Proteomes" id="UP000000763"/>
    </source>
</evidence>
<feature type="compositionally biased region" description="Basic and acidic residues" evidence="1">
    <location>
        <begin position="124"/>
        <end position="136"/>
    </location>
</feature>
<reference evidence="3" key="1">
    <citation type="journal article" date="2005" name="Nature">
        <title>The map-based sequence of the rice genome.</title>
        <authorList>
            <consortium name="International rice genome sequencing project (IRGSP)"/>
            <person name="Matsumoto T."/>
            <person name="Wu J."/>
            <person name="Kanamori H."/>
            <person name="Katayose Y."/>
            <person name="Fujisawa M."/>
            <person name="Namiki N."/>
            <person name="Mizuno H."/>
            <person name="Yamamoto K."/>
            <person name="Antonio B.A."/>
            <person name="Baba T."/>
            <person name="Sakata K."/>
            <person name="Nagamura Y."/>
            <person name="Aoki H."/>
            <person name="Arikawa K."/>
            <person name="Arita K."/>
            <person name="Bito T."/>
            <person name="Chiden Y."/>
            <person name="Fujitsuka N."/>
            <person name="Fukunaka R."/>
            <person name="Hamada M."/>
            <person name="Harada C."/>
            <person name="Hayashi A."/>
            <person name="Hijishita S."/>
            <person name="Honda M."/>
            <person name="Hosokawa S."/>
            <person name="Ichikawa Y."/>
            <person name="Idonuma A."/>
            <person name="Iijima M."/>
            <person name="Ikeda M."/>
            <person name="Ikeno M."/>
            <person name="Ito K."/>
            <person name="Ito S."/>
            <person name="Ito T."/>
            <person name="Ito Y."/>
            <person name="Ito Y."/>
            <person name="Iwabuchi A."/>
            <person name="Kamiya K."/>
            <person name="Karasawa W."/>
            <person name="Kurita K."/>
            <person name="Katagiri S."/>
            <person name="Kikuta A."/>
            <person name="Kobayashi H."/>
            <person name="Kobayashi N."/>
            <person name="Machita K."/>
            <person name="Maehara T."/>
            <person name="Masukawa M."/>
            <person name="Mizubayashi T."/>
            <person name="Mukai Y."/>
            <person name="Nagasaki H."/>
            <person name="Nagata Y."/>
            <person name="Naito S."/>
            <person name="Nakashima M."/>
            <person name="Nakama Y."/>
            <person name="Nakamichi Y."/>
            <person name="Nakamura M."/>
            <person name="Meguro A."/>
            <person name="Negishi M."/>
            <person name="Ohta I."/>
            <person name="Ohta T."/>
            <person name="Okamoto M."/>
            <person name="Ono N."/>
            <person name="Saji S."/>
            <person name="Sakaguchi M."/>
            <person name="Sakai K."/>
            <person name="Shibata M."/>
            <person name="Shimokawa T."/>
            <person name="Song J."/>
            <person name="Takazaki Y."/>
            <person name="Terasawa K."/>
            <person name="Tsugane M."/>
            <person name="Tsuji K."/>
            <person name="Ueda S."/>
            <person name="Waki K."/>
            <person name="Yamagata H."/>
            <person name="Yamamoto M."/>
            <person name="Yamamoto S."/>
            <person name="Yamane H."/>
            <person name="Yoshiki S."/>
            <person name="Yoshihara R."/>
            <person name="Yukawa K."/>
            <person name="Zhong H."/>
            <person name="Yano M."/>
            <person name="Yuan Q."/>
            <person name="Ouyang S."/>
            <person name="Liu J."/>
            <person name="Jones K.M."/>
            <person name="Gansberger K."/>
            <person name="Moffat K."/>
            <person name="Hill J."/>
            <person name="Bera J."/>
            <person name="Fadrosh D."/>
            <person name="Jin S."/>
            <person name="Johri S."/>
            <person name="Kim M."/>
            <person name="Overton L."/>
            <person name="Reardon M."/>
            <person name="Tsitrin T."/>
            <person name="Vuong H."/>
            <person name="Weaver B."/>
            <person name="Ciecko A."/>
            <person name="Tallon L."/>
            <person name="Jackson J."/>
            <person name="Pai G."/>
            <person name="Aken S.V."/>
            <person name="Utterback T."/>
            <person name="Reidmuller S."/>
            <person name="Feldblyum T."/>
            <person name="Hsiao J."/>
            <person name="Zismann V."/>
            <person name="Iobst S."/>
            <person name="de Vazeille A.R."/>
            <person name="Buell C.R."/>
            <person name="Ying K."/>
            <person name="Li Y."/>
            <person name="Lu T."/>
            <person name="Huang Y."/>
            <person name="Zhao Q."/>
            <person name="Feng Q."/>
            <person name="Zhang L."/>
            <person name="Zhu J."/>
            <person name="Weng Q."/>
            <person name="Mu J."/>
            <person name="Lu Y."/>
            <person name="Fan D."/>
            <person name="Liu Y."/>
            <person name="Guan J."/>
            <person name="Zhang Y."/>
            <person name="Yu S."/>
            <person name="Liu X."/>
            <person name="Zhang Y."/>
            <person name="Hong G."/>
            <person name="Han B."/>
            <person name="Choisne N."/>
            <person name="Demange N."/>
            <person name="Orjeda G."/>
            <person name="Samain S."/>
            <person name="Cattolico L."/>
            <person name="Pelletier E."/>
            <person name="Couloux A."/>
            <person name="Segurens B."/>
            <person name="Wincker P."/>
            <person name="D'Hont A."/>
            <person name="Scarpelli C."/>
            <person name="Weissenbach J."/>
            <person name="Salanoubat M."/>
            <person name="Quetier F."/>
            <person name="Yu Y."/>
            <person name="Kim H.R."/>
            <person name="Rambo T."/>
            <person name="Currie J."/>
            <person name="Collura K."/>
            <person name="Luo M."/>
            <person name="Yang T."/>
            <person name="Ammiraju J.S.S."/>
            <person name="Engler F."/>
            <person name="Soderlund C."/>
            <person name="Wing R.A."/>
            <person name="Palmer L.E."/>
            <person name="de la Bastide M."/>
            <person name="Spiegel L."/>
            <person name="Nascimento L."/>
            <person name="Zutavern T."/>
            <person name="O'Shaughnessy A."/>
            <person name="Dike S."/>
            <person name="Dedhia N."/>
            <person name="Preston R."/>
            <person name="Balija V."/>
            <person name="McCombie W.R."/>
            <person name="Chow T."/>
            <person name="Chen H."/>
            <person name="Chung M."/>
            <person name="Chen C."/>
            <person name="Shaw J."/>
            <person name="Wu H."/>
            <person name="Hsiao K."/>
            <person name="Chao Y."/>
            <person name="Chu M."/>
            <person name="Cheng C."/>
            <person name="Hour A."/>
            <person name="Lee P."/>
            <person name="Lin S."/>
            <person name="Lin Y."/>
            <person name="Liou J."/>
            <person name="Liu S."/>
            <person name="Hsing Y."/>
            <person name="Raghuvanshi S."/>
            <person name="Mohanty A."/>
            <person name="Bharti A.K."/>
            <person name="Gaur A."/>
            <person name="Gupta V."/>
            <person name="Kumar D."/>
            <person name="Ravi V."/>
            <person name="Vij S."/>
            <person name="Kapur A."/>
            <person name="Khurana P."/>
            <person name="Khurana P."/>
            <person name="Khurana J.P."/>
            <person name="Tyagi A.K."/>
            <person name="Gaikwad K."/>
            <person name="Singh A."/>
            <person name="Dalal V."/>
            <person name="Srivastava S."/>
            <person name="Dixit A."/>
            <person name="Pal A.K."/>
            <person name="Ghazi I.A."/>
            <person name="Yadav M."/>
            <person name="Pandit A."/>
            <person name="Bhargava A."/>
            <person name="Sureshbabu K."/>
            <person name="Batra K."/>
            <person name="Sharma T.R."/>
            <person name="Mohapatra T."/>
            <person name="Singh N.K."/>
            <person name="Messing J."/>
            <person name="Nelson A.B."/>
            <person name="Fuks G."/>
            <person name="Kavchok S."/>
            <person name="Keizer G."/>
            <person name="Linton E."/>
            <person name="Llaca V."/>
            <person name="Song R."/>
            <person name="Tanyolac B."/>
            <person name="Young S."/>
            <person name="Ho-Il K."/>
            <person name="Hahn J.H."/>
            <person name="Sangsakoo G."/>
            <person name="Vanavichit A."/>
            <person name="de Mattos Luiz.A.T."/>
            <person name="Zimmer P.D."/>
            <person name="Malone G."/>
            <person name="Dellagostin O."/>
            <person name="de Oliveira A.C."/>
            <person name="Bevan M."/>
            <person name="Bancroft I."/>
            <person name="Minx P."/>
            <person name="Cordum H."/>
            <person name="Wilson R."/>
            <person name="Cheng Z."/>
            <person name="Jin W."/>
            <person name="Jiang J."/>
            <person name="Leong S.A."/>
            <person name="Iwama H."/>
            <person name="Gojobori T."/>
            <person name="Itoh T."/>
            <person name="Niimura Y."/>
            <person name="Fujii Y."/>
            <person name="Habara T."/>
            <person name="Sakai H."/>
            <person name="Sato Y."/>
            <person name="Wilson G."/>
            <person name="Kumar K."/>
            <person name="McCouch S."/>
            <person name="Juretic N."/>
            <person name="Hoen D."/>
            <person name="Wright S."/>
            <person name="Bruskiewich R."/>
            <person name="Bureau T."/>
            <person name="Miyao A."/>
            <person name="Hirochika H."/>
            <person name="Nishikawa T."/>
            <person name="Kadowaki K."/>
            <person name="Sugiura M."/>
            <person name="Burr B."/>
            <person name="Sasaki T."/>
        </authorList>
    </citation>
    <scope>NUCLEOTIDE SEQUENCE [LARGE SCALE GENOMIC DNA]</scope>
    <source>
        <strain evidence="3">cv. Nipponbare</strain>
    </source>
</reference>
<feature type="region of interest" description="Disordered" evidence="1">
    <location>
        <begin position="1"/>
        <end position="84"/>
    </location>
</feature>
<proteinExistence type="predicted"/>
<organism evidence="2 3">
    <name type="scientific">Oryza sativa subsp. japonica</name>
    <name type="common">Rice</name>
    <dbReference type="NCBI Taxonomy" id="39947"/>
    <lineage>
        <taxon>Eukaryota</taxon>
        <taxon>Viridiplantae</taxon>
        <taxon>Streptophyta</taxon>
        <taxon>Embryophyta</taxon>
        <taxon>Tracheophyta</taxon>
        <taxon>Spermatophyta</taxon>
        <taxon>Magnoliopsida</taxon>
        <taxon>Liliopsida</taxon>
        <taxon>Poales</taxon>
        <taxon>Poaceae</taxon>
        <taxon>BOP clade</taxon>
        <taxon>Oryzoideae</taxon>
        <taxon>Oryzeae</taxon>
        <taxon>Oryzinae</taxon>
        <taxon>Oryza</taxon>
        <taxon>Oryza sativa</taxon>
    </lineage>
</organism>
<accession>Q5YLZ8</accession>
<evidence type="ECO:0000313" key="2">
    <source>
        <dbReference type="EMBL" id="BAD62516.1"/>
    </source>
</evidence>
<feature type="compositionally biased region" description="Basic and acidic residues" evidence="1">
    <location>
        <begin position="1"/>
        <end position="11"/>
    </location>
</feature>
<dbReference type="AlphaFoldDB" id="Q5YLZ8"/>
<feature type="region of interest" description="Disordered" evidence="1">
    <location>
        <begin position="115"/>
        <end position="152"/>
    </location>
</feature>
<gene>
    <name evidence="2" type="primary">P0535F09.16</name>
</gene>
<name>Q5YLZ8_ORYSJ</name>